<comment type="caution">
    <text evidence="2">The sequence shown here is derived from an EMBL/GenBank/DDBJ whole genome shotgun (WGS) entry which is preliminary data.</text>
</comment>
<dbReference type="AlphaFoldDB" id="A0A9P8L9N8"/>
<evidence type="ECO:0000313" key="3">
    <source>
        <dbReference type="Proteomes" id="UP000750711"/>
    </source>
</evidence>
<reference evidence="2" key="1">
    <citation type="submission" date="2021-03" db="EMBL/GenBank/DDBJ databases">
        <title>Comparative genomics and phylogenomic investigation of the class Geoglossomycetes provide insights into ecological specialization and systematics.</title>
        <authorList>
            <person name="Melie T."/>
            <person name="Pirro S."/>
            <person name="Miller A.N."/>
            <person name="Quandt A."/>
        </authorList>
    </citation>
    <scope>NUCLEOTIDE SEQUENCE</scope>
    <source>
        <strain evidence="2">CAQ_001_2017</strain>
    </source>
</reference>
<dbReference type="Proteomes" id="UP000750711">
    <property type="component" value="Unassembled WGS sequence"/>
</dbReference>
<evidence type="ECO:0000256" key="1">
    <source>
        <dbReference type="SAM" id="SignalP"/>
    </source>
</evidence>
<keyword evidence="1" id="KW-0732">Signal</keyword>
<gene>
    <name evidence="2" type="ORF">GP486_005302</name>
</gene>
<proteinExistence type="predicted"/>
<evidence type="ECO:0000313" key="2">
    <source>
        <dbReference type="EMBL" id="KAH0556908.1"/>
    </source>
</evidence>
<organism evidence="2 3">
    <name type="scientific">Trichoglossum hirsutum</name>
    <dbReference type="NCBI Taxonomy" id="265104"/>
    <lineage>
        <taxon>Eukaryota</taxon>
        <taxon>Fungi</taxon>
        <taxon>Dikarya</taxon>
        <taxon>Ascomycota</taxon>
        <taxon>Pezizomycotina</taxon>
        <taxon>Geoglossomycetes</taxon>
        <taxon>Geoglossales</taxon>
        <taxon>Geoglossaceae</taxon>
        <taxon>Trichoglossum</taxon>
    </lineage>
</organism>
<dbReference type="EMBL" id="JAGHQM010000976">
    <property type="protein sequence ID" value="KAH0556908.1"/>
    <property type="molecule type" value="Genomic_DNA"/>
</dbReference>
<keyword evidence="3" id="KW-1185">Reference proteome</keyword>
<sequence length="698" mass="77142">MRPFALFTVAVRLLVASVLGRGSPAAANQDSPHHRTHFQQLIAGNPNYFGNAPDSGREPVFPLANNINYEELTSVGFNPVLKTLAATISVKLPSGFNGGLCSSGSWEYVRFWVDYGDAIWNNIGYVAVNTHDIPNGLDCNNTSQKPLQYALVIPFDPATRNCTKPLFPLIRATLSWATVPPEDPGWSPVWGNSLDQHVQAPLMTDSSSAFQEIPVVYSDLLPVDNVTFSEASVFPSHTIHESLSAIRHSASSLPSPGQIPMLDELHQVAGDISYEELISLGLDYKQNSLVATFKIKRPSGYGGDPCSNGTLEYIAFWADWNNTCEHTFLGYQTINVHDFVDIPADGLTYTATMPFNTDHLFCNRTKIPRVYASLSWQSAPPVPPNFPTWGNWLETHVQLEPLSESAGLIDFIGDVLLSHIDVVSSGMTKSGAMYIDGHLTDPWCDGQSTQPGCELGLRHAPFGGLIKIKALMTRPGYLYRLMARRLPLPTPDYEGLPVMEDIVVTDLTVPWPFSPRVRYVPETGGYFKYLTSQQNAEHILSYWTPLSGDWQIRLEVAIGSSHEHVDYSPWYTIRVNNQPPNGQLLFDTGECSDLFVGDTLRGKFSATAQYFGVFTISVTPWDKIRSQVKPSIGYKQVPPDVNGQPAADWSLDTNNSTPCGFVAQLRVWDLTVYGSSPYSHLEYGLDRGFCLLKAPALI</sequence>
<feature type="signal peptide" evidence="1">
    <location>
        <begin position="1"/>
        <end position="20"/>
    </location>
</feature>
<feature type="chain" id="PRO_5040342037" evidence="1">
    <location>
        <begin position="21"/>
        <end position="698"/>
    </location>
</feature>
<accession>A0A9P8L9N8</accession>
<name>A0A9P8L9N8_9PEZI</name>
<protein>
    <submittedName>
        <fullName evidence="2">Uncharacterized protein</fullName>
    </submittedName>
</protein>